<proteinExistence type="predicted"/>
<keyword evidence="8" id="KW-1185">Reference proteome</keyword>
<dbReference type="InterPro" id="IPR006569">
    <property type="entry name" value="CID_dom"/>
</dbReference>
<feature type="compositionally biased region" description="Basic and acidic residues" evidence="3">
    <location>
        <begin position="371"/>
        <end position="386"/>
    </location>
</feature>
<dbReference type="PROSITE" id="PS50128">
    <property type="entry name" value="SURP"/>
    <property type="match status" value="1"/>
</dbReference>
<organism evidence="7 8">
    <name type="scientific">Pyrrhoderma noxium</name>
    <dbReference type="NCBI Taxonomy" id="2282107"/>
    <lineage>
        <taxon>Eukaryota</taxon>
        <taxon>Fungi</taxon>
        <taxon>Dikarya</taxon>
        <taxon>Basidiomycota</taxon>
        <taxon>Agaricomycotina</taxon>
        <taxon>Agaricomycetes</taxon>
        <taxon>Hymenochaetales</taxon>
        <taxon>Hymenochaetaceae</taxon>
        <taxon>Pyrrhoderma</taxon>
    </lineage>
</organism>
<evidence type="ECO:0000256" key="3">
    <source>
        <dbReference type="SAM" id="MobiDB-lite"/>
    </source>
</evidence>
<dbReference type="Pfam" id="PF01805">
    <property type="entry name" value="Surp"/>
    <property type="match status" value="1"/>
</dbReference>
<dbReference type="InterPro" id="IPR051485">
    <property type="entry name" value="SR-CTD_assoc_factor"/>
</dbReference>
<dbReference type="SMART" id="SM00582">
    <property type="entry name" value="RPR"/>
    <property type="match status" value="1"/>
</dbReference>
<dbReference type="GO" id="GO:0003723">
    <property type="term" value="F:RNA binding"/>
    <property type="evidence" value="ECO:0007669"/>
    <property type="project" value="UniProtKB-UniRule"/>
</dbReference>
<dbReference type="SMART" id="SM00360">
    <property type="entry name" value="RRM"/>
    <property type="match status" value="1"/>
</dbReference>
<dbReference type="InterPro" id="IPR000504">
    <property type="entry name" value="RRM_dom"/>
</dbReference>
<dbReference type="InParanoid" id="A0A286UG13"/>
<dbReference type="OrthoDB" id="377209at2759"/>
<feature type="compositionally biased region" description="Basic and acidic residues" evidence="3">
    <location>
        <begin position="608"/>
        <end position="622"/>
    </location>
</feature>
<dbReference type="Proteomes" id="UP000217199">
    <property type="component" value="Unassembled WGS sequence"/>
</dbReference>
<evidence type="ECO:0000313" key="7">
    <source>
        <dbReference type="EMBL" id="PAV18533.1"/>
    </source>
</evidence>
<dbReference type="STRING" id="2282107.A0A286UG13"/>
<keyword evidence="1 2" id="KW-0694">RNA-binding</keyword>
<evidence type="ECO:0000259" key="6">
    <source>
        <dbReference type="PROSITE" id="PS51391"/>
    </source>
</evidence>
<feature type="region of interest" description="Disordered" evidence="3">
    <location>
        <begin position="1"/>
        <end position="61"/>
    </location>
</feature>
<dbReference type="InterPro" id="IPR035967">
    <property type="entry name" value="SWAP/Surp_sf"/>
</dbReference>
<evidence type="ECO:0000256" key="1">
    <source>
        <dbReference type="ARBA" id="ARBA00022884"/>
    </source>
</evidence>
<feature type="compositionally biased region" description="Acidic residues" evidence="3">
    <location>
        <begin position="755"/>
        <end position="773"/>
    </location>
</feature>
<dbReference type="Gene3D" id="1.10.10.790">
    <property type="entry name" value="Surp module"/>
    <property type="match status" value="1"/>
</dbReference>
<dbReference type="InterPro" id="IPR012677">
    <property type="entry name" value="Nucleotide-bd_a/b_plait_sf"/>
</dbReference>
<feature type="compositionally biased region" description="Basic and acidic residues" evidence="3">
    <location>
        <begin position="44"/>
        <end position="61"/>
    </location>
</feature>
<feature type="compositionally biased region" description="Low complexity" evidence="3">
    <location>
        <begin position="742"/>
        <end position="752"/>
    </location>
</feature>
<dbReference type="PROSITE" id="PS51391">
    <property type="entry name" value="CID"/>
    <property type="match status" value="1"/>
</dbReference>
<feature type="compositionally biased region" description="Acidic residues" evidence="3">
    <location>
        <begin position="677"/>
        <end position="692"/>
    </location>
</feature>
<dbReference type="PANTHER" id="PTHR23140:SF0">
    <property type="entry name" value="U2 SNRNP-ASSOCIATED SURP MOTIF-CONTAINING PROTEIN"/>
    <property type="match status" value="1"/>
</dbReference>
<feature type="region of interest" description="Disordered" evidence="3">
    <location>
        <begin position="289"/>
        <end position="386"/>
    </location>
</feature>
<dbReference type="EMBL" id="NBII01000005">
    <property type="protein sequence ID" value="PAV18533.1"/>
    <property type="molecule type" value="Genomic_DNA"/>
</dbReference>
<dbReference type="InterPro" id="IPR035979">
    <property type="entry name" value="RBD_domain_sf"/>
</dbReference>
<evidence type="ECO:0000256" key="2">
    <source>
        <dbReference type="PROSITE-ProRule" id="PRU00176"/>
    </source>
</evidence>
<feature type="region of interest" description="Disordered" evidence="3">
    <location>
        <begin position="665"/>
        <end position="773"/>
    </location>
</feature>
<accession>A0A286UG13</accession>
<dbReference type="SUPFAM" id="SSF54928">
    <property type="entry name" value="RNA-binding domain, RBD"/>
    <property type="match status" value="1"/>
</dbReference>
<reference evidence="7 8" key="1">
    <citation type="journal article" date="2017" name="Mol. Ecol.">
        <title>Comparative and population genomic landscape of Phellinus noxius: A hypervariable fungus causing root rot in trees.</title>
        <authorList>
            <person name="Chung C.L."/>
            <person name="Lee T.J."/>
            <person name="Akiba M."/>
            <person name="Lee H.H."/>
            <person name="Kuo T.H."/>
            <person name="Liu D."/>
            <person name="Ke H.M."/>
            <person name="Yokoi T."/>
            <person name="Roa M.B."/>
            <person name="Lu M.J."/>
            <person name="Chang Y.Y."/>
            <person name="Ann P.J."/>
            <person name="Tsai J.N."/>
            <person name="Chen C.Y."/>
            <person name="Tzean S.S."/>
            <person name="Ota Y."/>
            <person name="Hattori T."/>
            <person name="Sahashi N."/>
            <person name="Liou R.F."/>
            <person name="Kikuchi T."/>
            <person name="Tsai I.J."/>
        </authorList>
    </citation>
    <scope>NUCLEOTIDE SEQUENCE [LARGE SCALE GENOMIC DNA]</scope>
    <source>
        <strain evidence="7 8">FFPRI411160</strain>
    </source>
</reference>
<feature type="compositionally biased region" description="Acidic residues" evidence="3">
    <location>
        <begin position="701"/>
        <end position="741"/>
    </location>
</feature>
<evidence type="ECO:0000259" key="4">
    <source>
        <dbReference type="PROSITE" id="PS50102"/>
    </source>
</evidence>
<dbReference type="InterPro" id="IPR008942">
    <property type="entry name" value="ENTH_VHS"/>
</dbReference>
<feature type="compositionally biased region" description="Basic residues" evidence="3">
    <location>
        <begin position="340"/>
        <end position="354"/>
    </location>
</feature>
<dbReference type="GO" id="GO:0006396">
    <property type="term" value="P:RNA processing"/>
    <property type="evidence" value="ECO:0007669"/>
    <property type="project" value="InterPro"/>
</dbReference>
<feature type="domain" description="SURP motif" evidence="5">
    <location>
        <begin position="371"/>
        <end position="416"/>
    </location>
</feature>
<feature type="compositionally biased region" description="Basic and acidic residues" evidence="3">
    <location>
        <begin position="326"/>
        <end position="339"/>
    </location>
</feature>
<dbReference type="AlphaFoldDB" id="A0A286UG13"/>
<feature type="domain" description="CID" evidence="6">
    <location>
        <begin position="456"/>
        <end position="601"/>
    </location>
</feature>
<sequence>MDRTKTKLAAFFNNDEDEEPFPQKPVDDQKLSQYTQGTVRKSKREKEKEREEAKRREEEELAAKTYAEFLDAFEGDGSRKRGNVFVRASGSTGEAAAESSFNGRSYKSRAFDDEPPSRPKSPPSVSAQKPKGKRAMDDFLEVIKREQAEREQRLAKSSRVQGRSVTALAAYEGQSGSRDRGDPLTSNVFVANLPANISEMSLGNFFAAKCGPVGSVKIMWPRGDGSHGPGSDMTASRSKKNAGLSGFVSFMKRKDAEIAVREYDGFEWGGSVLRVGWSKAVPMASKAAYVVHSRSRSRSASQERYRSRSYSRGRYESRSRSRSHSRYRDSRDYSRSHSRERSRKRYRRYSRARSRSYASSRSRSRDRGRRRNDSPADPLKVKENGDKFEDLLRERERQNPKFLFLFDPSTPENRLYRSLIAGESLMEGFDDEGYNSVYSTDSAEDSERERIKKHKLGKFARKRFEAMLRALSGKRGELARCMAFSLEHAEAASEVSDIIVASLLVDSTPVPRKVARLHLICDILHNSAASVPSAWKFRQEFQARLGIVFDHLSGIYHSFPGRITAETFKQQILAVVDIWEDWLVFPPEYTLTLRSRLDGTTLVSEAGGDGKEGDGKEGKEGEGKVFASKFKASSFKSVEVAEAATTNSATNNTWAPAKNNTFVAATSTPVAAKPATEDNDGEEDMDIGDSDIEDSKKSGGDNDDVDGVPIDDIDGAPIEDIDGASIDDIDGAPIDDIDGEPIDGMPIDSNNKNGDDDDIDGQPIDEDIDGVPV</sequence>
<feature type="region of interest" description="Disordered" evidence="3">
    <location>
        <begin position="602"/>
        <end position="622"/>
    </location>
</feature>
<protein>
    <submittedName>
        <fullName evidence="7">U2-associated SR140</fullName>
    </submittedName>
</protein>
<evidence type="ECO:0000259" key="5">
    <source>
        <dbReference type="PROSITE" id="PS50128"/>
    </source>
</evidence>
<dbReference type="Gene3D" id="3.30.70.330">
    <property type="match status" value="1"/>
</dbReference>
<dbReference type="PANTHER" id="PTHR23140">
    <property type="entry name" value="RNA PROCESSING PROTEIN LD23810P"/>
    <property type="match status" value="1"/>
</dbReference>
<evidence type="ECO:0000313" key="8">
    <source>
        <dbReference type="Proteomes" id="UP000217199"/>
    </source>
</evidence>
<feature type="compositionally biased region" description="Low complexity" evidence="3">
    <location>
        <begin position="88"/>
        <end position="100"/>
    </location>
</feature>
<comment type="caution">
    <text evidence="7">The sequence shown here is derived from an EMBL/GenBank/DDBJ whole genome shotgun (WGS) entry which is preliminary data.</text>
</comment>
<gene>
    <name evidence="7" type="ORF">PNOK_0537500</name>
</gene>
<dbReference type="PROSITE" id="PS50102">
    <property type="entry name" value="RRM"/>
    <property type="match status" value="1"/>
</dbReference>
<dbReference type="InterPro" id="IPR000061">
    <property type="entry name" value="Surp"/>
</dbReference>
<feature type="region of interest" description="Disordered" evidence="3">
    <location>
        <begin position="88"/>
        <end position="134"/>
    </location>
</feature>
<dbReference type="Pfam" id="PF04818">
    <property type="entry name" value="CID"/>
    <property type="match status" value="1"/>
</dbReference>
<name>A0A286UG13_9AGAM</name>
<dbReference type="SUPFAM" id="SSF109905">
    <property type="entry name" value="Surp module (SWAP domain)"/>
    <property type="match status" value="1"/>
</dbReference>
<feature type="domain" description="RRM" evidence="4">
    <location>
        <begin position="186"/>
        <end position="280"/>
    </location>
</feature>
<dbReference type="Gene3D" id="1.25.40.90">
    <property type="match status" value="1"/>
</dbReference>
<dbReference type="GO" id="GO:0005634">
    <property type="term" value="C:nucleus"/>
    <property type="evidence" value="ECO:0007669"/>
    <property type="project" value="TreeGrafter"/>
</dbReference>